<evidence type="ECO:0000313" key="5">
    <source>
        <dbReference type="EMBL" id="CAH1793406.1"/>
    </source>
</evidence>
<keyword evidence="6" id="KW-1185">Reference proteome</keyword>
<evidence type="ECO:0000256" key="1">
    <source>
        <dbReference type="ARBA" id="ARBA00004141"/>
    </source>
</evidence>
<sequence>MDEIREDDLSSPSSLTRSEMYRQNRGHIIKVPKSDRISTSKLYFIPPFIFSIGTCVVMATALASTNWETVKFDHGDLVAAVNITENVDIFRPQGGSNEDDIYFTITITTAVSPNTTNVTMVTTYVPVVTNAGLWQRCDSIPDDVRQVLREEGSTIEETSCTWFPVFASNGESSELSSAIHFSMGFTRSAQSCSLVAAIVLFVSIALGAVVCANPTIILMLLSGICSLASSLYQLFLIILMLLRMTYSHTAKDLDKIIAEAEQVEYGWSYLAAWTAFGAGIVTGIMWITVARITTSNMK</sequence>
<organism evidence="5 6">
    <name type="scientific">Owenia fusiformis</name>
    <name type="common">Polychaete worm</name>
    <dbReference type="NCBI Taxonomy" id="6347"/>
    <lineage>
        <taxon>Eukaryota</taxon>
        <taxon>Metazoa</taxon>
        <taxon>Spiralia</taxon>
        <taxon>Lophotrochozoa</taxon>
        <taxon>Annelida</taxon>
        <taxon>Polychaeta</taxon>
        <taxon>Sedentaria</taxon>
        <taxon>Canalipalpata</taxon>
        <taxon>Sabellida</taxon>
        <taxon>Oweniida</taxon>
        <taxon>Oweniidae</taxon>
        <taxon>Owenia</taxon>
    </lineage>
</organism>
<comment type="subcellular location">
    <subcellularLocation>
        <location evidence="1">Membrane</location>
        <topology evidence="1">Multi-pass membrane protein</topology>
    </subcellularLocation>
</comment>
<dbReference type="InterPro" id="IPR004031">
    <property type="entry name" value="PMP22/EMP/MP20/Claudin"/>
</dbReference>
<dbReference type="AlphaFoldDB" id="A0A8J1UL68"/>
<dbReference type="Gene3D" id="1.20.140.150">
    <property type="match status" value="1"/>
</dbReference>
<gene>
    <name evidence="5" type="ORF">OFUS_LOCUS18260</name>
</gene>
<dbReference type="EMBL" id="CAIIXF020000009">
    <property type="protein sequence ID" value="CAH1793406.1"/>
    <property type="molecule type" value="Genomic_DNA"/>
</dbReference>
<dbReference type="Proteomes" id="UP000749559">
    <property type="component" value="Unassembled WGS sequence"/>
</dbReference>
<name>A0A8J1UL68_OWEFU</name>
<evidence type="ECO:0000256" key="4">
    <source>
        <dbReference type="ARBA" id="ARBA00023136"/>
    </source>
</evidence>
<reference evidence="5" key="1">
    <citation type="submission" date="2022-03" db="EMBL/GenBank/DDBJ databases">
        <authorList>
            <person name="Martin C."/>
        </authorList>
    </citation>
    <scope>NUCLEOTIDE SEQUENCE</scope>
</reference>
<dbReference type="GO" id="GO:0016020">
    <property type="term" value="C:membrane"/>
    <property type="evidence" value="ECO:0007669"/>
    <property type="project" value="UniProtKB-SubCell"/>
</dbReference>
<keyword evidence="2" id="KW-0812">Transmembrane</keyword>
<protein>
    <submittedName>
        <fullName evidence="5">Uncharacterized protein</fullName>
    </submittedName>
</protein>
<dbReference type="Pfam" id="PF13903">
    <property type="entry name" value="Claudin_2"/>
    <property type="match status" value="1"/>
</dbReference>
<evidence type="ECO:0000313" key="6">
    <source>
        <dbReference type="Proteomes" id="UP000749559"/>
    </source>
</evidence>
<accession>A0A8J1UL68</accession>
<keyword evidence="4" id="KW-0472">Membrane</keyword>
<evidence type="ECO:0000256" key="2">
    <source>
        <dbReference type="ARBA" id="ARBA00022692"/>
    </source>
</evidence>
<proteinExistence type="predicted"/>
<keyword evidence="3" id="KW-1133">Transmembrane helix</keyword>
<comment type="caution">
    <text evidence="5">The sequence shown here is derived from an EMBL/GenBank/DDBJ whole genome shotgun (WGS) entry which is preliminary data.</text>
</comment>
<evidence type="ECO:0000256" key="3">
    <source>
        <dbReference type="ARBA" id="ARBA00022989"/>
    </source>
</evidence>